<reference evidence="2" key="1">
    <citation type="submission" date="2021-01" db="EMBL/GenBank/DDBJ databases">
        <authorList>
            <person name="Corre E."/>
            <person name="Pelletier E."/>
            <person name="Niang G."/>
            <person name="Scheremetjew M."/>
            <person name="Finn R."/>
            <person name="Kale V."/>
            <person name="Holt S."/>
            <person name="Cochrane G."/>
            <person name="Meng A."/>
            <person name="Brown T."/>
            <person name="Cohen L."/>
        </authorList>
    </citation>
    <scope>NUCLEOTIDE SEQUENCE</scope>
    <source>
        <strain evidence="2">GSO104</strain>
    </source>
</reference>
<dbReference type="Gene3D" id="1.25.40.20">
    <property type="entry name" value="Ankyrin repeat-containing domain"/>
    <property type="match status" value="1"/>
</dbReference>
<evidence type="ECO:0000313" key="2">
    <source>
        <dbReference type="EMBL" id="CAE4579871.1"/>
    </source>
</evidence>
<feature type="chain" id="PRO_5030917467" evidence="1">
    <location>
        <begin position="17"/>
        <end position="166"/>
    </location>
</feature>
<gene>
    <name evidence="2" type="ORF">DBRI00130_LOCUS1023</name>
</gene>
<keyword evidence="1" id="KW-0732">Signal</keyword>
<proteinExistence type="predicted"/>
<sequence>MYVLLIFLCLTIFVIAPYSLRKMDTDLLFYRPPCDIIYESLSEYPTMYARATLFTHDISNHFSYSTCNQNTWQGLRMHPLSWNVYGGHNEIVRLLLDAGARVNDDFDLTPITNEKVTVLDISEQLLENMGIDPNDTENKFVLTHQLLLEKGGKKFAELTSSEGGEL</sequence>
<organism evidence="2">
    <name type="scientific">Ditylum brightwellii</name>
    <dbReference type="NCBI Taxonomy" id="49249"/>
    <lineage>
        <taxon>Eukaryota</taxon>
        <taxon>Sar</taxon>
        <taxon>Stramenopiles</taxon>
        <taxon>Ochrophyta</taxon>
        <taxon>Bacillariophyta</taxon>
        <taxon>Mediophyceae</taxon>
        <taxon>Lithodesmiophycidae</taxon>
        <taxon>Lithodesmiales</taxon>
        <taxon>Lithodesmiaceae</taxon>
        <taxon>Ditylum</taxon>
    </lineage>
</organism>
<dbReference type="SUPFAM" id="SSF48403">
    <property type="entry name" value="Ankyrin repeat"/>
    <property type="match status" value="1"/>
</dbReference>
<dbReference type="Pfam" id="PF00023">
    <property type="entry name" value="Ank"/>
    <property type="match status" value="1"/>
</dbReference>
<feature type="signal peptide" evidence="1">
    <location>
        <begin position="1"/>
        <end position="16"/>
    </location>
</feature>
<protein>
    <submittedName>
        <fullName evidence="2">Uncharacterized protein</fullName>
    </submittedName>
</protein>
<dbReference type="AlphaFoldDB" id="A0A7S4QD46"/>
<name>A0A7S4QD46_9STRA</name>
<evidence type="ECO:0000256" key="1">
    <source>
        <dbReference type="SAM" id="SignalP"/>
    </source>
</evidence>
<dbReference type="EMBL" id="HBNS01001286">
    <property type="protein sequence ID" value="CAE4579871.1"/>
    <property type="molecule type" value="Transcribed_RNA"/>
</dbReference>
<accession>A0A7S4QD46</accession>
<dbReference type="InterPro" id="IPR036770">
    <property type="entry name" value="Ankyrin_rpt-contain_sf"/>
</dbReference>
<dbReference type="InterPro" id="IPR002110">
    <property type="entry name" value="Ankyrin_rpt"/>
</dbReference>